<dbReference type="InterPro" id="IPR007110">
    <property type="entry name" value="Ig-like_dom"/>
</dbReference>
<dbReference type="CDD" id="cd00096">
    <property type="entry name" value="Ig"/>
    <property type="match status" value="1"/>
</dbReference>
<proteinExistence type="predicted"/>
<feature type="domain" description="Ig-like" evidence="2">
    <location>
        <begin position="160"/>
        <end position="256"/>
    </location>
</feature>
<dbReference type="PANTHER" id="PTHR23278">
    <property type="entry name" value="SIDESTEP PROTEIN"/>
    <property type="match status" value="1"/>
</dbReference>
<dbReference type="SMART" id="SM00409">
    <property type="entry name" value="IG"/>
    <property type="match status" value="2"/>
</dbReference>
<protein>
    <submittedName>
        <fullName evidence="3">V-set and immunoglobulin domain-containing protein 1</fullName>
    </submittedName>
</protein>
<evidence type="ECO:0000313" key="4">
    <source>
        <dbReference type="Proteomes" id="UP000000311"/>
    </source>
</evidence>
<evidence type="ECO:0000313" key="3">
    <source>
        <dbReference type="EMBL" id="EFN65211.1"/>
    </source>
</evidence>
<dbReference type="EMBL" id="GL440966">
    <property type="protein sequence ID" value="EFN65211.1"/>
    <property type="molecule type" value="Genomic_DNA"/>
</dbReference>
<dbReference type="OrthoDB" id="5843397at2759"/>
<gene>
    <name evidence="3" type="ORF">EAG_02284</name>
</gene>
<dbReference type="OMA" id="HRECTIV"/>
<evidence type="ECO:0000259" key="2">
    <source>
        <dbReference type="PROSITE" id="PS50835"/>
    </source>
</evidence>
<organism evidence="4">
    <name type="scientific">Camponotus floridanus</name>
    <name type="common">Florida carpenter ant</name>
    <dbReference type="NCBI Taxonomy" id="104421"/>
    <lineage>
        <taxon>Eukaryota</taxon>
        <taxon>Metazoa</taxon>
        <taxon>Ecdysozoa</taxon>
        <taxon>Arthropoda</taxon>
        <taxon>Hexapoda</taxon>
        <taxon>Insecta</taxon>
        <taxon>Pterygota</taxon>
        <taxon>Neoptera</taxon>
        <taxon>Endopterygota</taxon>
        <taxon>Hymenoptera</taxon>
        <taxon>Apocrita</taxon>
        <taxon>Aculeata</taxon>
        <taxon>Formicoidea</taxon>
        <taxon>Formicidae</taxon>
        <taxon>Formicinae</taxon>
        <taxon>Camponotus</taxon>
    </lineage>
</organism>
<keyword evidence="4" id="KW-1185">Reference proteome</keyword>
<evidence type="ECO:0000256" key="1">
    <source>
        <dbReference type="SAM" id="MobiDB-lite"/>
    </source>
</evidence>
<accession>E2AMX5</accession>
<dbReference type="InParanoid" id="E2AMX5"/>
<dbReference type="InterPro" id="IPR013783">
    <property type="entry name" value="Ig-like_fold"/>
</dbReference>
<dbReference type="AlphaFoldDB" id="E2AMX5"/>
<dbReference type="PROSITE" id="PS50835">
    <property type="entry name" value="IG_LIKE"/>
    <property type="match status" value="2"/>
</dbReference>
<dbReference type="SUPFAM" id="SSF48726">
    <property type="entry name" value="Immunoglobulin"/>
    <property type="match status" value="2"/>
</dbReference>
<feature type="region of interest" description="Disordered" evidence="1">
    <location>
        <begin position="1"/>
        <end position="43"/>
    </location>
</feature>
<dbReference type="InterPro" id="IPR003599">
    <property type="entry name" value="Ig_sub"/>
</dbReference>
<dbReference type="STRING" id="104421.E2AMX5"/>
<sequence length="279" mass="31394">MTKVNAPREQGRAQRATGRTNQWGARTKPTAPASSAREEPSLSAHSIRLASGVPRAQRTVATSFMYRAATHRECTIVTSDVQAAYYDIRGKHSDKASHWQDKEYLNNRAYFRAATEPATLSINHILQQDEGEYRCRVDFTTSPTRNSRIQLTVIVPPQKPNIIDEQGNAVTTVAGPYEEGGDMRLHCYVWGGHPQPKVRWWRGETLLDSKDESGDSLDVRRNTLIVSELSRADLHAVFECQASNNNISQPVSMSVAIEMHLRHQYGRSMMLKVEKTDIC</sequence>
<reference evidence="3 4" key="1">
    <citation type="journal article" date="2010" name="Science">
        <title>Genomic comparison of the ants Camponotus floridanus and Harpegnathos saltator.</title>
        <authorList>
            <person name="Bonasio R."/>
            <person name="Zhang G."/>
            <person name="Ye C."/>
            <person name="Mutti N.S."/>
            <person name="Fang X."/>
            <person name="Qin N."/>
            <person name="Donahue G."/>
            <person name="Yang P."/>
            <person name="Li Q."/>
            <person name="Li C."/>
            <person name="Zhang P."/>
            <person name="Huang Z."/>
            <person name="Berger S.L."/>
            <person name="Reinberg D."/>
            <person name="Wang J."/>
            <person name="Liebig J."/>
        </authorList>
    </citation>
    <scope>NUCLEOTIDE SEQUENCE [LARGE SCALE GENOMIC DNA]</scope>
    <source>
        <strain evidence="4">C129</strain>
    </source>
</reference>
<name>E2AMX5_CAMFO</name>
<feature type="domain" description="Ig-like" evidence="2">
    <location>
        <begin position="54"/>
        <end position="152"/>
    </location>
</feature>
<dbReference type="InterPro" id="IPR036179">
    <property type="entry name" value="Ig-like_dom_sf"/>
</dbReference>
<dbReference type="PANTHER" id="PTHR23278:SF19">
    <property type="entry name" value="OBSCURIN"/>
    <property type="match status" value="1"/>
</dbReference>
<dbReference type="Pfam" id="PF13927">
    <property type="entry name" value="Ig_3"/>
    <property type="match status" value="1"/>
</dbReference>
<dbReference type="Gene3D" id="2.60.40.10">
    <property type="entry name" value="Immunoglobulins"/>
    <property type="match status" value="2"/>
</dbReference>
<dbReference type="Proteomes" id="UP000000311">
    <property type="component" value="Unassembled WGS sequence"/>
</dbReference>